<evidence type="ECO:0000259" key="2">
    <source>
        <dbReference type="SMART" id="SM00849"/>
    </source>
</evidence>
<dbReference type="CDD" id="cd16282">
    <property type="entry name" value="metallo-hydrolase-like_MBL-fold"/>
    <property type="match status" value="1"/>
</dbReference>
<dbReference type="InterPro" id="IPR050855">
    <property type="entry name" value="NDM-1-like"/>
</dbReference>
<dbReference type="EMBL" id="RBXL01000001">
    <property type="protein sequence ID" value="RKT47134.1"/>
    <property type="molecule type" value="Genomic_DNA"/>
</dbReference>
<proteinExistence type="inferred from homology"/>
<dbReference type="GO" id="GO:0017001">
    <property type="term" value="P:antibiotic catabolic process"/>
    <property type="evidence" value="ECO:0007669"/>
    <property type="project" value="UniProtKB-ARBA"/>
</dbReference>
<protein>
    <submittedName>
        <fullName evidence="3">Quinoprotein relay system zinc metallohydrolase 2</fullName>
    </submittedName>
</protein>
<sequence>MGLAHPLLFPILSQVNDPQGECKMWAFTSTIPSASDRCAAGVRVSLPTALAALLFSLPCPAAMAADGSIAGLHIAEIAPGIYLREGTQEETSPANSGHIANIGFIVGRDRVAVIDTGGSLREGLALREAIRRVTDRPIAYVVLTHVHPDHTLGAAAFEADTPEFIGHANLPDALARRGEHDLERARASLGDLADGTRLVVPQTLVGDRRELDLGERRLLLRAHPTAHTNTDLSIFDPATGTLWLSDLLFVERIPSLDGSLLGWLRLMDDLDALDAERVVPGHGPIPADRREALGAQRRYLEQVAADVREVIRRRGTIADAVATVAPEEARRWLLFEHYHGRNVTAAFVELEWE</sequence>
<dbReference type="GO" id="GO:0016787">
    <property type="term" value="F:hydrolase activity"/>
    <property type="evidence" value="ECO:0007669"/>
    <property type="project" value="UniProtKB-KW"/>
</dbReference>
<gene>
    <name evidence="3" type="ORF">BDD21_4689</name>
</gene>
<dbReference type="Pfam" id="PF00753">
    <property type="entry name" value="Lactamase_B"/>
    <property type="match status" value="1"/>
</dbReference>
<dbReference type="Gene3D" id="3.60.15.10">
    <property type="entry name" value="Ribonuclease Z/Hydroxyacylglutathione hydrolase-like"/>
    <property type="match status" value="1"/>
</dbReference>
<accession>A0A495VCY4</accession>
<organism evidence="3 4">
    <name type="scientific">Thiocapsa rosea</name>
    <dbReference type="NCBI Taxonomy" id="69360"/>
    <lineage>
        <taxon>Bacteria</taxon>
        <taxon>Pseudomonadati</taxon>
        <taxon>Pseudomonadota</taxon>
        <taxon>Gammaproteobacteria</taxon>
        <taxon>Chromatiales</taxon>
        <taxon>Chromatiaceae</taxon>
        <taxon>Thiocapsa</taxon>
    </lineage>
</organism>
<keyword evidence="3" id="KW-0378">Hydrolase</keyword>
<dbReference type="NCBIfam" id="TIGR04559">
    <property type="entry name" value="SoxH_rel_PQQ_2"/>
    <property type="match status" value="1"/>
</dbReference>
<dbReference type="InterPro" id="IPR036866">
    <property type="entry name" value="RibonucZ/Hydroxyglut_hydro"/>
</dbReference>
<feature type="domain" description="Metallo-beta-lactamase" evidence="2">
    <location>
        <begin position="99"/>
        <end position="282"/>
    </location>
</feature>
<evidence type="ECO:0000256" key="1">
    <source>
        <dbReference type="ARBA" id="ARBA00005250"/>
    </source>
</evidence>
<dbReference type="PANTHER" id="PTHR42951:SF4">
    <property type="entry name" value="ACYL-COENZYME A THIOESTERASE MBLAC2"/>
    <property type="match status" value="1"/>
</dbReference>
<dbReference type="AlphaFoldDB" id="A0A495VCY4"/>
<dbReference type="SMART" id="SM00849">
    <property type="entry name" value="Lactamase_B"/>
    <property type="match status" value="1"/>
</dbReference>
<comment type="caution">
    <text evidence="3">The sequence shown here is derived from an EMBL/GenBank/DDBJ whole genome shotgun (WGS) entry which is preliminary data.</text>
</comment>
<dbReference type="PANTHER" id="PTHR42951">
    <property type="entry name" value="METALLO-BETA-LACTAMASE DOMAIN-CONTAINING"/>
    <property type="match status" value="1"/>
</dbReference>
<dbReference type="SUPFAM" id="SSF56281">
    <property type="entry name" value="Metallo-hydrolase/oxidoreductase"/>
    <property type="match status" value="1"/>
</dbReference>
<evidence type="ECO:0000313" key="3">
    <source>
        <dbReference type="EMBL" id="RKT47134.1"/>
    </source>
</evidence>
<dbReference type="InterPro" id="IPR001279">
    <property type="entry name" value="Metallo-B-lactamas"/>
</dbReference>
<comment type="similarity">
    <text evidence="1">Belongs to the metallo-beta-lactamase superfamily. Class-B beta-lactamase family.</text>
</comment>
<keyword evidence="4" id="KW-1185">Reference proteome</keyword>
<dbReference type="InterPro" id="IPR030829">
    <property type="entry name" value="SoxH-rel_PQQ_2"/>
</dbReference>
<evidence type="ECO:0000313" key="4">
    <source>
        <dbReference type="Proteomes" id="UP000274556"/>
    </source>
</evidence>
<dbReference type="Proteomes" id="UP000274556">
    <property type="component" value="Unassembled WGS sequence"/>
</dbReference>
<reference evidence="3 4" key="1">
    <citation type="submission" date="2018-10" db="EMBL/GenBank/DDBJ databases">
        <title>Genomic Encyclopedia of Archaeal and Bacterial Type Strains, Phase II (KMG-II): from individual species to whole genera.</title>
        <authorList>
            <person name="Goeker M."/>
        </authorList>
    </citation>
    <scope>NUCLEOTIDE SEQUENCE [LARGE SCALE GENOMIC DNA]</scope>
    <source>
        <strain evidence="3 4">DSM 235</strain>
    </source>
</reference>
<name>A0A495VCY4_9GAMM</name>